<keyword evidence="2 6" id="KW-0812">Transmembrane</keyword>
<evidence type="ECO:0000313" key="9">
    <source>
        <dbReference type="Proteomes" id="UP000826234"/>
    </source>
</evidence>
<organism evidence="8 9">
    <name type="scientific">Phrynosoma platyrhinos</name>
    <name type="common">Desert horned lizard</name>
    <dbReference type="NCBI Taxonomy" id="52577"/>
    <lineage>
        <taxon>Eukaryota</taxon>
        <taxon>Metazoa</taxon>
        <taxon>Chordata</taxon>
        <taxon>Craniata</taxon>
        <taxon>Vertebrata</taxon>
        <taxon>Euteleostomi</taxon>
        <taxon>Lepidosauria</taxon>
        <taxon>Squamata</taxon>
        <taxon>Bifurcata</taxon>
        <taxon>Unidentata</taxon>
        <taxon>Episquamata</taxon>
        <taxon>Toxicofera</taxon>
        <taxon>Iguania</taxon>
        <taxon>Phrynosomatidae</taxon>
        <taxon>Phrynosomatinae</taxon>
        <taxon>Phrynosoma</taxon>
    </lineage>
</organism>
<evidence type="ECO:0000313" key="8">
    <source>
        <dbReference type="EMBL" id="KAH0630693.1"/>
    </source>
</evidence>
<dbReference type="Pfam" id="PF01094">
    <property type="entry name" value="ANF_receptor"/>
    <property type="match status" value="1"/>
</dbReference>
<dbReference type="PANTHER" id="PTHR24061:SF599">
    <property type="entry name" value="G-PROTEIN COUPLED RECEPTORS FAMILY 3 PROFILE DOMAIN-CONTAINING PROTEIN"/>
    <property type="match status" value="1"/>
</dbReference>
<evidence type="ECO:0000256" key="1">
    <source>
        <dbReference type="ARBA" id="ARBA00004141"/>
    </source>
</evidence>
<evidence type="ECO:0000256" key="3">
    <source>
        <dbReference type="ARBA" id="ARBA00022989"/>
    </source>
</evidence>
<feature type="transmembrane region" description="Helical" evidence="6">
    <location>
        <begin position="341"/>
        <end position="367"/>
    </location>
</feature>
<keyword evidence="9" id="KW-1185">Reference proteome</keyword>
<feature type="transmembrane region" description="Helical" evidence="6">
    <location>
        <begin position="270"/>
        <end position="294"/>
    </location>
</feature>
<dbReference type="InterPro" id="IPR017978">
    <property type="entry name" value="GPCR_3_C"/>
</dbReference>
<dbReference type="EMBL" id="JAIPUX010000439">
    <property type="protein sequence ID" value="KAH0630693.1"/>
    <property type="molecule type" value="Genomic_DNA"/>
</dbReference>
<proteinExistence type="predicted"/>
<keyword evidence="4 6" id="KW-0472">Membrane</keyword>
<feature type="transmembrane region" description="Helical" evidence="6">
    <location>
        <begin position="382"/>
        <end position="404"/>
    </location>
</feature>
<evidence type="ECO:0000256" key="2">
    <source>
        <dbReference type="ARBA" id="ARBA00022692"/>
    </source>
</evidence>
<dbReference type="InterPro" id="IPR001828">
    <property type="entry name" value="ANF_lig-bd_rcpt"/>
</dbReference>
<dbReference type="InterPro" id="IPR000068">
    <property type="entry name" value="GPCR_3_Ca_sens_rcpt-rel"/>
</dbReference>
<keyword evidence="5" id="KW-0325">Glycoprotein</keyword>
<evidence type="ECO:0000256" key="5">
    <source>
        <dbReference type="ARBA" id="ARBA00023180"/>
    </source>
</evidence>
<evidence type="ECO:0000256" key="4">
    <source>
        <dbReference type="ARBA" id="ARBA00023136"/>
    </source>
</evidence>
<evidence type="ECO:0000256" key="6">
    <source>
        <dbReference type="SAM" id="Phobius"/>
    </source>
</evidence>
<evidence type="ECO:0000259" key="7">
    <source>
        <dbReference type="PROSITE" id="PS50259"/>
    </source>
</evidence>
<keyword evidence="3 6" id="KW-1133">Transmembrane helix</keyword>
<sequence length="451" mass="50466">MFHLQAFLYTIQEINRNPKLLPNISLGYSTYDNYFNALLTYDALLDLLSAGGRNIPNYNCGRQKEPVSYGLISQDVNDDTQFPFYYQMTPKEEILYPGIVQLLLHLGWTWIALFAPDNDNGERFLHTLMPELIRHGICVALSERISEFVVPRVELSPNDVLRWKQVKLHPFLSDLVLFNTSQSTIYLDEDGELGTNFDIWNTVVWPNSSVATVKFGSLERQRSSGKNFHIEEGATVWLKGLNRGTKDEHPHKDRDHCIPKGITFLSYEETLGIIVVSSGLFLSITTGLVLGLFIKNQDTPIVKANNRDLSYILLISLQLSFLSSFLFIGQPRKVTCILQQTAFNIIFSAAVSSVLAKTITVVLAFLATKPGNMARRWLGKTFANALVISCAGVQVVICSFWLSFSPPFPDSDMNFQPEEILLKCNQGNIAVGSADLDIASVDPLLCVAEAD</sequence>
<dbReference type="Gene3D" id="3.40.50.2300">
    <property type="match status" value="3"/>
</dbReference>
<comment type="subcellular location">
    <subcellularLocation>
        <location evidence="1">Membrane</location>
        <topology evidence="1">Multi-pass membrane protein</topology>
    </subcellularLocation>
</comment>
<dbReference type="PROSITE" id="PS50259">
    <property type="entry name" value="G_PROTEIN_RECEP_F3_4"/>
    <property type="match status" value="1"/>
</dbReference>
<gene>
    <name evidence="8" type="ORF">JD844_013984</name>
</gene>
<protein>
    <recommendedName>
        <fullName evidence="7">G-protein coupled receptors family 3 profile domain-containing protein</fullName>
    </recommendedName>
</protein>
<dbReference type="Proteomes" id="UP000826234">
    <property type="component" value="Unassembled WGS sequence"/>
</dbReference>
<comment type="caution">
    <text evidence="8">The sequence shown here is derived from an EMBL/GenBank/DDBJ whole genome shotgun (WGS) entry which is preliminary data.</text>
</comment>
<dbReference type="PANTHER" id="PTHR24061">
    <property type="entry name" value="CALCIUM-SENSING RECEPTOR-RELATED"/>
    <property type="match status" value="1"/>
</dbReference>
<reference evidence="8 9" key="1">
    <citation type="journal article" date="2022" name="Gigascience">
        <title>A chromosome-level genome assembly and annotation of the desert horned lizard, Phrynosoma platyrhinos, provides insight into chromosomal rearrangements among reptiles.</title>
        <authorList>
            <person name="Koochekian N."/>
            <person name="Ascanio A."/>
            <person name="Farleigh K."/>
            <person name="Card D.C."/>
            <person name="Schield D.R."/>
            <person name="Castoe T.A."/>
            <person name="Jezkova T."/>
        </authorList>
    </citation>
    <scope>NUCLEOTIDE SEQUENCE [LARGE SCALE GENOMIC DNA]</scope>
    <source>
        <strain evidence="8">NK-2021</strain>
    </source>
</reference>
<dbReference type="SUPFAM" id="SSF53822">
    <property type="entry name" value="Periplasmic binding protein-like I"/>
    <property type="match status" value="1"/>
</dbReference>
<accession>A0ABQ7TLZ7</accession>
<feature type="domain" description="G-protein coupled receptors family 3 profile" evidence="7">
    <location>
        <begin position="271"/>
        <end position="431"/>
    </location>
</feature>
<dbReference type="InterPro" id="IPR028082">
    <property type="entry name" value="Peripla_BP_I"/>
</dbReference>
<dbReference type="Pfam" id="PF00003">
    <property type="entry name" value="7tm_3"/>
    <property type="match status" value="1"/>
</dbReference>
<name>A0ABQ7TLZ7_PHRPL</name>
<feature type="transmembrane region" description="Helical" evidence="6">
    <location>
        <begin position="309"/>
        <end position="329"/>
    </location>
</feature>